<feature type="transmembrane region" description="Helical" evidence="19">
    <location>
        <begin position="411"/>
        <end position="429"/>
    </location>
</feature>
<dbReference type="GO" id="GO:0015990">
    <property type="term" value="P:electron transport coupled proton transport"/>
    <property type="evidence" value="ECO:0007669"/>
    <property type="project" value="InterPro"/>
</dbReference>
<comment type="function">
    <text evidence="16 19">Cytochrome c oxidase is the component of the respiratory chain that catalyzes the reduction of oxygen to water. Subunits 1-3 form the functional core of the enzyme complex. CO I is the catalytic subunit of the enzyme. Electrons originating in cytochrome c are transferred via the copper A center of subunit 2 and heme A of subunit 1 to the bimetallic center formed by heme A3 and copper B.</text>
</comment>
<dbReference type="InterPro" id="IPR014241">
    <property type="entry name" value="Cyt_c_oxidase_su1_bac"/>
</dbReference>
<evidence type="ECO:0000256" key="14">
    <source>
        <dbReference type="ARBA" id="ARBA00023008"/>
    </source>
</evidence>
<organism evidence="22 23">
    <name type="scientific">Micromonospora halophytica</name>
    <dbReference type="NCBI Taxonomy" id="47864"/>
    <lineage>
        <taxon>Bacteria</taxon>
        <taxon>Bacillati</taxon>
        <taxon>Actinomycetota</taxon>
        <taxon>Actinomycetes</taxon>
        <taxon>Micromonosporales</taxon>
        <taxon>Micromonosporaceae</taxon>
        <taxon>Micromonospora</taxon>
    </lineage>
</organism>
<evidence type="ECO:0000256" key="15">
    <source>
        <dbReference type="ARBA" id="ARBA00023136"/>
    </source>
</evidence>
<dbReference type="GO" id="GO:0006119">
    <property type="term" value="P:oxidative phosphorylation"/>
    <property type="evidence" value="ECO:0007669"/>
    <property type="project" value="UniProtKB-UniPathway"/>
</dbReference>
<keyword evidence="10" id="KW-1278">Translocase</keyword>
<dbReference type="GO" id="GO:0005886">
    <property type="term" value="C:plasma membrane"/>
    <property type="evidence" value="ECO:0007669"/>
    <property type="project" value="UniProtKB-SubCell"/>
</dbReference>
<feature type="transmembrane region" description="Helical" evidence="19">
    <location>
        <begin position="483"/>
        <end position="507"/>
    </location>
</feature>
<feature type="transmembrane region" description="Helical" evidence="19">
    <location>
        <begin position="301"/>
        <end position="324"/>
    </location>
</feature>
<evidence type="ECO:0000256" key="9">
    <source>
        <dbReference type="ARBA" id="ARBA00022723"/>
    </source>
</evidence>
<dbReference type="GO" id="GO:0022904">
    <property type="term" value="P:respiratory electron transport chain"/>
    <property type="evidence" value="ECO:0007669"/>
    <property type="project" value="TreeGrafter"/>
</dbReference>
<dbReference type="EC" id="7.1.1.9" evidence="19"/>
<evidence type="ECO:0000256" key="19">
    <source>
        <dbReference type="RuleBase" id="RU363061"/>
    </source>
</evidence>
<feature type="transmembrane region" description="Helical" evidence="19">
    <location>
        <begin position="51"/>
        <end position="73"/>
    </location>
</feature>
<dbReference type="CDD" id="cd01662">
    <property type="entry name" value="Ubiquinol_Oxidase_I"/>
    <property type="match status" value="1"/>
</dbReference>
<dbReference type="GO" id="GO:0046872">
    <property type="term" value="F:metal ion binding"/>
    <property type="evidence" value="ECO:0007669"/>
    <property type="project" value="UniProtKB-KW"/>
</dbReference>
<evidence type="ECO:0000256" key="12">
    <source>
        <dbReference type="ARBA" id="ARBA00022989"/>
    </source>
</evidence>
<keyword evidence="5 19" id="KW-1003">Cell membrane</keyword>
<feature type="transmembrane region" description="Helical" evidence="19">
    <location>
        <begin position="219"/>
        <end position="245"/>
    </location>
</feature>
<comment type="subcellular location">
    <subcellularLocation>
        <location evidence="1 19">Cell membrane</location>
        <topology evidence="1 19">Multi-pass membrane protein</topology>
    </subcellularLocation>
</comment>
<dbReference type="InterPro" id="IPR023616">
    <property type="entry name" value="Cyt_c_oxase-like_su1_dom"/>
</dbReference>
<keyword evidence="8 18" id="KW-0812">Transmembrane</keyword>
<evidence type="ECO:0000256" key="8">
    <source>
        <dbReference type="ARBA" id="ARBA00022692"/>
    </source>
</evidence>
<evidence type="ECO:0000259" key="21">
    <source>
        <dbReference type="PROSITE" id="PS50855"/>
    </source>
</evidence>
<evidence type="ECO:0000256" key="16">
    <source>
        <dbReference type="ARBA" id="ARBA00025218"/>
    </source>
</evidence>
<evidence type="ECO:0000313" key="22">
    <source>
        <dbReference type="EMBL" id="SCG50273.1"/>
    </source>
</evidence>
<dbReference type="PROSITE" id="PS00077">
    <property type="entry name" value="COX1_CUB"/>
    <property type="match status" value="1"/>
</dbReference>
<feature type="compositionally biased region" description="Basic and acidic residues" evidence="20">
    <location>
        <begin position="578"/>
        <end position="591"/>
    </location>
</feature>
<comment type="similarity">
    <text evidence="3 18">Belongs to the heme-copper respiratory oxidase family.</text>
</comment>
<keyword evidence="6 18" id="KW-0349">Heme</keyword>
<dbReference type="PRINTS" id="PR01165">
    <property type="entry name" value="CYCOXIDASEI"/>
</dbReference>
<keyword evidence="23" id="KW-1185">Reference proteome</keyword>
<comment type="pathway">
    <text evidence="2 19">Energy metabolism; oxidative phosphorylation.</text>
</comment>
<evidence type="ECO:0000256" key="13">
    <source>
        <dbReference type="ARBA" id="ARBA00023004"/>
    </source>
</evidence>
<feature type="transmembrane region" description="Helical" evidence="19">
    <location>
        <begin position="336"/>
        <end position="357"/>
    </location>
</feature>
<feature type="transmembrane region" description="Helical" evidence="19">
    <location>
        <begin position="441"/>
        <end position="463"/>
    </location>
</feature>
<comment type="catalytic activity">
    <reaction evidence="17 19">
        <text>4 Fe(II)-[cytochrome c] + O2 + 8 H(+)(in) = 4 Fe(III)-[cytochrome c] + 2 H2O + 4 H(+)(out)</text>
        <dbReference type="Rhea" id="RHEA:11436"/>
        <dbReference type="Rhea" id="RHEA-COMP:10350"/>
        <dbReference type="Rhea" id="RHEA-COMP:14399"/>
        <dbReference type="ChEBI" id="CHEBI:15377"/>
        <dbReference type="ChEBI" id="CHEBI:15378"/>
        <dbReference type="ChEBI" id="CHEBI:15379"/>
        <dbReference type="ChEBI" id="CHEBI:29033"/>
        <dbReference type="ChEBI" id="CHEBI:29034"/>
        <dbReference type="EC" id="7.1.1.9"/>
    </reaction>
</comment>
<dbReference type="Pfam" id="PF00115">
    <property type="entry name" value="COX1"/>
    <property type="match status" value="1"/>
</dbReference>
<proteinExistence type="inferred from homology"/>
<dbReference type="PANTHER" id="PTHR10422:SF18">
    <property type="entry name" value="CYTOCHROME C OXIDASE SUBUNIT 1"/>
    <property type="match status" value="1"/>
</dbReference>
<keyword evidence="11 18" id="KW-0249">Electron transport</keyword>
<dbReference type="InterPro" id="IPR036927">
    <property type="entry name" value="Cyt_c_oxase-like_su1_sf"/>
</dbReference>
<dbReference type="Proteomes" id="UP000199408">
    <property type="component" value="Unassembled WGS sequence"/>
</dbReference>
<keyword evidence="15 19" id="KW-0472">Membrane</keyword>
<evidence type="ECO:0000256" key="11">
    <source>
        <dbReference type="ARBA" id="ARBA00022982"/>
    </source>
</evidence>
<evidence type="ECO:0000256" key="17">
    <source>
        <dbReference type="ARBA" id="ARBA00047816"/>
    </source>
</evidence>
<evidence type="ECO:0000256" key="1">
    <source>
        <dbReference type="ARBA" id="ARBA00004651"/>
    </source>
</evidence>
<evidence type="ECO:0000313" key="23">
    <source>
        <dbReference type="Proteomes" id="UP000199408"/>
    </source>
</evidence>
<dbReference type="Gene3D" id="1.20.210.10">
    <property type="entry name" value="Cytochrome c oxidase-like, subunit I domain"/>
    <property type="match status" value="1"/>
</dbReference>
<evidence type="ECO:0000256" key="10">
    <source>
        <dbReference type="ARBA" id="ARBA00022967"/>
    </source>
</evidence>
<feature type="region of interest" description="Disordered" evidence="20">
    <location>
        <begin position="565"/>
        <end position="667"/>
    </location>
</feature>
<keyword evidence="12 19" id="KW-1133">Transmembrane helix</keyword>
<accession>A0A1C5HWK2</accession>
<dbReference type="InterPro" id="IPR023615">
    <property type="entry name" value="Cyt_c_Oxase_su1_BS"/>
</dbReference>
<keyword evidence="4 18" id="KW-0813">Transport</keyword>
<dbReference type="UniPathway" id="UPA00705"/>
<evidence type="ECO:0000256" key="20">
    <source>
        <dbReference type="SAM" id="MobiDB-lite"/>
    </source>
</evidence>
<keyword evidence="7 18" id="KW-0679">Respiratory chain</keyword>
<feature type="transmembrane region" description="Helical" evidence="19">
    <location>
        <begin position="265"/>
        <end position="289"/>
    </location>
</feature>
<evidence type="ECO:0000256" key="7">
    <source>
        <dbReference type="ARBA" id="ARBA00022660"/>
    </source>
</evidence>
<dbReference type="GO" id="GO:0020037">
    <property type="term" value="F:heme binding"/>
    <property type="evidence" value="ECO:0007669"/>
    <property type="project" value="InterPro"/>
</dbReference>
<reference evidence="23" key="1">
    <citation type="submission" date="2016-06" db="EMBL/GenBank/DDBJ databases">
        <authorList>
            <person name="Varghese N."/>
        </authorList>
    </citation>
    <scope>NUCLEOTIDE SEQUENCE [LARGE SCALE GENOMIC DNA]</scope>
    <source>
        <strain evidence="23">DSM 43171</strain>
    </source>
</reference>
<dbReference type="RefSeq" id="WP_091294704.1">
    <property type="nucleotide sequence ID" value="NZ_FMDN01000006.1"/>
</dbReference>
<dbReference type="PROSITE" id="PS50855">
    <property type="entry name" value="COX1"/>
    <property type="match status" value="1"/>
</dbReference>
<evidence type="ECO:0000256" key="4">
    <source>
        <dbReference type="ARBA" id="ARBA00022448"/>
    </source>
</evidence>
<keyword evidence="14 19" id="KW-0186">Copper</keyword>
<dbReference type="GO" id="GO:0004129">
    <property type="term" value="F:cytochrome-c oxidase activity"/>
    <property type="evidence" value="ECO:0007669"/>
    <property type="project" value="UniProtKB-EC"/>
</dbReference>
<feature type="transmembrane region" description="Helical" evidence="19">
    <location>
        <begin position="93"/>
        <end position="118"/>
    </location>
</feature>
<keyword evidence="13 19" id="KW-0408">Iron</keyword>
<dbReference type="InterPro" id="IPR000883">
    <property type="entry name" value="Cyt_C_Oxase_1"/>
</dbReference>
<sequence length="667" mass="74100">MPRRVTTEPARDRGPAILAPARFGGYPGPVRSALPGAKLIKLLGTTDAKQIGLLYMLTSFIFFLIGGVLALFLRAELARPGMQLLSPEQYNQAFTMHGTIMLLLFATPLVFAFANYIVPIQIGAPDVSFPRLNAFAYWLYLFGGAIVMASFFTPGGAADFGWFAYTPLSTAEHSPGVGANLWVIGLAISGLGTILGAVNIITTILTLRAPGMTMFRMPIFTWNILLTSVIVIFIFPLLAAALLALASDRLLDSHVFDSTTGGALLWQHLFWFFGHPEVYVVALPFFGIITEIIPVFSRKPIFGYTGLVFATIAITVLSMTVWAHHMFGTGQVLLPFFSVLSFLIAVPTGVKFFNWIGTMWKGQITFETPMLFAVGFLVTFLFGGLSGVLLASPPVDWHVTDTYFVVAHFHYVLFGTIVFAAFGGVYFWFPKMTGRLLDERLGKLHFWTMFVGFHATFLVQHWLGNEGMPRRYADYLPSDGFTTLNIISTVGSFVLGISTLFFIYNAWRSWRYGAMVTVDDPWGFGNSLEWATTCPPPLRNFDRMPRIRSERPAFDAKYGPLVADLGRDLPQRTTRPPQEFREELHREKHLPESPAAEGAHGAREAVAYHPAPQSGARPVDVPEPEEVRRPSFEETDAPENGAPDAERASQESERWRHPRGHGDTEEH</sequence>
<dbReference type="STRING" id="47864.GA0070560_106150"/>
<dbReference type="FunFam" id="1.20.210.10:FF:000003">
    <property type="entry name" value="Cytochrome c oxidase subunit 1"/>
    <property type="match status" value="1"/>
</dbReference>
<evidence type="ECO:0000256" key="6">
    <source>
        <dbReference type="ARBA" id="ARBA00022617"/>
    </source>
</evidence>
<feature type="transmembrane region" description="Helical" evidence="19">
    <location>
        <begin position="182"/>
        <end position="207"/>
    </location>
</feature>
<dbReference type="NCBIfam" id="TIGR02891">
    <property type="entry name" value="CtaD_CoxA"/>
    <property type="match status" value="1"/>
</dbReference>
<gene>
    <name evidence="22" type="ORF">GA0070560_106150</name>
</gene>
<keyword evidence="9 19" id="KW-0479">Metal-binding</keyword>
<evidence type="ECO:0000256" key="2">
    <source>
        <dbReference type="ARBA" id="ARBA00004673"/>
    </source>
</evidence>
<protein>
    <recommendedName>
        <fullName evidence="19">Cytochrome c oxidase subunit 1</fullName>
        <ecNumber evidence="19">7.1.1.9</ecNumber>
    </recommendedName>
</protein>
<evidence type="ECO:0000256" key="18">
    <source>
        <dbReference type="RuleBase" id="RU000370"/>
    </source>
</evidence>
<name>A0A1C5HWK2_9ACTN</name>
<dbReference type="EMBL" id="FMDN01000006">
    <property type="protein sequence ID" value="SCG50273.1"/>
    <property type="molecule type" value="Genomic_DNA"/>
</dbReference>
<dbReference type="OrthoDB" id="9803294at2"/>
<feature type="domain" description="Cytochrome oxidase subunit I profile" evidence="21">
    <location>
        <begin position="38"/>
        <end position="548"/>
    </location>
</feature>
<feature type="transmembrane region" description="Helical" evidence="19">
    <location>
        <begin position="138"/>
        <end position="162"/>
    </location>
</feature>
<dbReference type="AlphaFoldDB" id="A0A1C5HWK2"/>
<evidence type="ECO:0000256" key="5">
    <source>
        <dbReference type="ARBA" id="ARBA00022475"/>
    </source>
</evidence>
<feature type="transmembrane region" description="Helical" evidence="19">
    <location>
        <begin position="369"/>
        <end position="391"/>
    </location>
</feature>
<dbReference type="PANTHER" id="PTHR10422">
    <property type="entry name" value="CYTOCHROME C OXIDASE SUBUNIT 1"/>
    <property type="match status" value="1"/>
</dbReference>
<feature type="compositionally biased region" description="Basic and acidic residues" evidence="20">
    <location>
        <begin position="644"/>
        <end position="667"/>
    </location>
</feature>
<dbReference type="SUPFAM" id="SSF81442">
    <property type="entry name" value="Cytochrome c oxidase subunit I-like"/>
    <property type="match status" value="1"/>
</dbReference>
<evidence type="ECO:0000256" key="3">
    <source>
        <dbReference type="ARBA" id="ARBA00009578"/>
    </source>
</evidence>